<dbReference type="InterPro" id="IPR003439">
    <property type="entry name" value="ABC_transporter-like_ATP-bd"/>
</dbReference>
<name>A0A858Q740_9GAMM</name>
<dbReference type="SMART" id="SM00382">
    <property type="entry name" value="AAA"/>
    <property type="match status" value="1"/>
</dbReference>
<dbReference type="PANTHER" id="PTHR24220">
    <property type="entry name" value="IMPORT ATP-BINDING PROTEIN"/>
    <property type="match status" value="1"/>
</dbReference>
<dbReference type="PANTHER" id="PTHR24220:SF659">
    <property type="entry name" value="TRANSPORTER, PUTATIVE-RELATED"/>
    <property type="match status" value="1"/>
</dbReference>
<dbReference type="AlphaFoldDB" id="A0A858Q740"/>
<proteinExistence type="predicted"/>
<dbReference type="InterPro" id="IPR027417">
    <property type="entry name" value="P-loop_NTPase"/>
</dbReference>
<dbReference type="InterPro" id="IPR017871">
    <property type="entry name" value="ABC_transporter-like_CS"/>
</dbReference>
<dbReference type="InterPro" id="IPR015854">
    <property type="entry name" value="ABC_transpr_LolD-like"/>
</dbReference>
<evidence type="ECO:0000259" key="3">
    <source>
        <dbReference type="PROSITE" id="PS50893"/>
    </source>
</evidence>
<dbReference type="PROSITE" id="PS00211">
    <property type="entry name" value="ABC_TRANSPORTER_1"/>
    <property type="match status" value="1"/>
</dbReference>
<dbReference type="PROSITE" id="PS50893">
    <property type="entry name" value="ABC_TRANSPORTER_2"/>
    <property type="match status" value="1"/>
</dbReference>
<evidence type="ECO:0000313" key="5">
    <source>
        <dbReference type="Proteomes" id="UP000503004"/>
    </source>
</evidence>
<dbReference type="InterPro" id="IPR003593">
    <property type="entry name" value="AAA+_ATPase"/>
</dbReference>
<dbReference type="GO" id="GO:0005886">
    <property type="term" value="C:plasma membrane"/>
    <property type="evidence" value="ECO:0007669"/>
    <property type="project" value="TreeGrafter"/>
</dbReference>
<gene>
    <name evidence="4" type="ORF">GNH96_06500</name>
</gene>
<dbReference type="Proteomes" id="UP000503004">
    <property type="component" value="Chromosome"/>
</dbReference>
<keyword evidence="1" id="KW-0547">Nucleotide-binding</keyword>
<dbReference type="GO" id="GO:0022857">
    <property type="term" value="F:transmembrane transporter activity"/>
    <property type="evidence" value="ECO:0007669"/>
    <property type="project" value="TreeGrafter"/>
</dbReference>
<feature type="domain" description="ABC transporter" evidence="3">
    <location>
        <begin position="2"/>
        <end position="221"/>
    </location>
</feature>
<keyword evidence="2 4" id="KW-0067">ATP-binding</keyword>
<dbReference type="Pfam" id="PF00005">
    <property type="entry name" value="ABC_tran"/>
    <property type="match status" value="1"/>
</dbReference>
<dbReference type="GO" id="GO:0016887">
    <property type="term" value="F:ATP hydrolysis activity"/>
    <property type="evidence" value="ECO:0007669"/>
    <property type="project" value="InterPro"/>
</dbReference>
<dbReference type="GO" id="GO:0005524">
    <property type="term" value="F:ATP binding"/>
    <property type="evidence" value="ECO:0007669"/>
    <property type="project" value="UniProtKB-KW"/>
</dbReference>
<reference evidence="5" key="1">
    <citation type="submission" date="2019-12" db="EMBL/GenBank/DDBJ databases">
        <authorList>
            <person name="Awala S.I."/>
            <person name="Rhee S.K."/>
        </authorList>
    </citation>
    <scope>NUCLEOTIDE SEQUENCE [LARGE SCALE GENOMIC DNA]</scope>
    <source>
        <strain evidence="5">IM1</strain>
    </source>
</reference>
<evidence type="ECO:0000256" key="2">
    <source>
        <dbReference type="ARBA" id="ARBA00022840"/>
    </source>
</evidence>
<organism evidence="4 5">
    <name type="scientific">Methylococcus geothermalis</name>
    <dbReference type="NCBI Taxonomy" id="2681310"/>
    <lineage>
        <taxon>Bacteria</taxon>
        <taxon>Pseudomonadati</taxon>
        <taxon>Pseudomonadota</taxon>
        <taxon>Gammaproteobacteria</taxon>
        <taxon>Methylococcales</taxon>
        <taxon>Methylococcaceae</taxon>
        <taxon>Methylococcus</taxon>
    </lineage>
</organism>
<evidence type="ECO:0000313" key="4">
    <source>
        <dbReference type="EMBL" id="QJD29650.1"/>
    </source>
</evidence>
<evidence type="ECO:0000256" key="1">
    <source>
        <dbReference type="ARBA" id="ARBA00022741"/>
    </source>
</evidence>
<keyword evidence="5" id="KW-1185">Reference proteome</keyword>
<accession>A0A858Q740</accession>
<dbReference type="KEGG" id="metu:GNH96_06500"/>
<dbReference type="RefSeq" id="WP_169602935.1">
    <property type="nucleotide sequence ID" value="NZ_CP046565.1"/>
</dbReference>
<dbReference type="Gene3D" id="3.40.50.300">
    <property type="entry name" value="P-loop containing nucleotide triphosphate hydrolases"/>
    <property type="match status" value="1"/>
</dbReference>
<sequence length="222" mass="24472">MIEIENLSFRYPGSRFGVALPALRIERGGRVAIIGPSGAGKTTLLKLIAGILSPDEGTIRVDGVTVSALDDGARRNFRISRVGFVFQELELLDYLSVFDNIVHPYRINRVLKLDQGVRDRARELAEQTGLADKLAALPRELSQGERQRAAVCRALLAEPGLVLADEATGNLDPANKLRVIELLIRAAERKRSTLLAVTHDHELLPLFDRVIDIRQPQGPEAE</sequence>
<dbReference type="SUPFAM" id="SSF52540">
    <property type="entry name" value="P-loop containing nucleoside triphosphate hydrolases"/>
    <property type="match status" value="1"/>
</dbReference>
<dbReference type="EMBL" id="CP046565">
    <property type="protein sequence ID" value="QJD29650.1"/>
    <property type="molecule type" value="Genomic_DNA"/>
</dbReference>
<protein>
    <submittedName>
        <fullName evidence="4">ATP-binding cassette domain-containing protein</fullName>
    </submittedName>
</protein>